<feature type="domain" description="Knr4/Smi1-like" evidence="2">
    <location>
        <begin position="28"/>
        <end position="139"/>
    </location>
</feature>
<name>A0A8J3I5V1_9CHLR</name>
<dbReference type="InterPro" id="IPR018958">
    <property type="entry name" value="Knr4/Smi1-like_dom"/>
</dbReference>
<evidence type="ECO:0000313" key="4">
    <source>
        <dbReference type="Proteomes" id="UP000612362"/>
    </source>
</evidence>
<dbReference type="EMBL" id="BNJF01000003">
    <property type="protein sequence ID" value="GHO47633.1"/>
    <property type="molecule type" value="Genomic_DNA"/>
</dbReference>
<dbReference type="RefSeq" id="WP_220196885.1">
    <property type="nucleotide sequence ID" value="NZ_BNJF01000003.1"/>
</dbReference>
<sequence length="158" mass="17839">MAQPGGPLPPTGLSPRDPDNDGLEHLPHFRLPLALREVYAIHGGLDGAGGHNIDPPHRIHRHLSWIDKKDTYLLDRFHARNLGLLPDQFVAFAPDSFGNTYVFNLDCLDERHDPQVADWDHETWEVSKGVPFWPWFADFAPRSLLGLNEEHVASIADK</sequence>
<dbReference type="SUPFAM" id="SSF160631">
    <property type="entry name" value="SMI1/KNR4-like"/>
    <property type="match status" value="1"/>
</dbReference>
<accession>A0A8J3I5V1</accession>
<dbReference type="AlphaFoldDB" id="A0A8J3I5V1"/>
<dbReference type="Proteomes" id="UP000612362">
    <property type="component" value="Unassembled WGS sequence"/>
</dbReference>
<evidence type="ECO:0000313" key="3">
    <source>
        <dbReference type="EMBL" id="GHO47633.1"/>
    </source>
</evidence>
<proteinExistence type="predicted"/>
<organism evidence="3 4">
    <name type="scientific">Ktedonospora formicarum</name>
    <dbReference type="NCBI Taxonomy" id="2778364"/>
    <lineage>
        <taxon>Bacteria</taxon>
        <taxon>Bacillati</taxon>
        <taxon>Chloroflexota</taxon>
        <taxon>Ktedonobacteria</taxon>
        <taxon>Ktedonobacterales</taxon>
        <taxon>Ktedonobacteraceae</taxon>
        <taxon>Ktedonospora</taxon>
    </lineage>
</organism>
<feature type="region of interest" description="Disordered" evidence="1">
    <location>
        <begin position="1"/>
        <end position="22"/>
    </location>
</feature>
<dbReference type="Pfam" id="PF09346">
    <property type="entry name" value="SMI1_KNR4"/>
    <property type="match status" value="1"/>
</dbReference>
<keyword evidence="4" id="KW-1185">Reference proteome</keyword>
<feature type="compositionally biased region" description="Pro residues" evidence="1">
    <location>
        <begin position="1"/>
        <end position="12"/>
    </location>
</feature>
<gene>
    <name evidence="3" type="ORF">KSX_57960</name>
</gene>
<evidence type="ECO:0000259" key="2">
    <source>
        <dbReference type="Pfam" id="PF09346"/>
    </source>
</evidence>
<dbReference type="InterPro" id="IPR037883">
    <property type="entry name" value="Knr4/Smi1-like_sf"/>
</dbReference>
<dbReference type="Gene3D" id="3.40.1580.10">
    <property type="entry name" value="SMI1/KNR4-like"/>
    <property type="match status" value="1"/>
</dbReference>
<reference evidence="3" key="1">
    <citation type="submission" date="2020-10" db="EMBL/GenBank/DDBJ databases">
        <title>Taxonomic study of unclassified bacteria belonging to the class Ktedonobacteria.</title>
        <authorList>
            <person name="Yabe S."/>
            <person name="Wang C.M."/>
            <person name="Zheng Y."/>
            <person name="Sakai Y."/>
            <person name="Cavaletti L."/>
            <person name="Monciardini P."/>
            <person name="Donadio S."/>
        </authorList>
    </citation>
    <scope>NUCLEOTIDE SEQUENCE</scope>
    <source>
        <strain evidence="3">SOSP1-1</strain>
    </source>
</reference>
<evidence type="ECO:0000256" key="1">
    <source>
        <dbReference type="SAM" id="MobiDB-lite"/>
    </source>
</evidence>
<protein>
    <recommendedName>
        <fullName evidence="2">Knr4/Smi1-like domain-containing protein</fullName>
    </recommendedName>
</protein>
<comment type="caution">
    <text evidence="3">The sequence shown here is derived from an EMBL/GenBank/DDBJ whole genome shotgun (WGS) entry which is preliminary data.</text>
</comment>